<dbReference type="InterPro" id="IPR001387">
    <property type="entry name" value="Cro/C1-type_HTH"/>
</dbReference>
<reference evidence="2" key="1">
    <citation type="submission" date="2023-07" db="EMBL/GenBank/DDBJ databases">
        <title>Two novel species in the genus Flavivirga.</title>
        <authorList>
            <person name="Kwon K."/>
        </authorList>
    </citation>
    <scope>NUCLEOTIDE SEQUENCE</scope>
    <source>
        <strain evidence="2">KCTC 52353</strain>
    </source>
</reference>
<keyword evidence="3" id="KW-1185">Reference proteome</keyword>
<dbReference type="Gene3D" id="1.10.260.40">
    <property type="entry name" value="lambda repressor-like DNA-binding domains"/>
    <property type="match status" value="1"/>
</dbReference>
<name>A0ABT8WBW4_9FLAO</name>
<evidence type="ECO:0000313" key="2">
    <source>
        <dbReference type="EMBL" id="MDO5970623.1"/>
    </source>
</evidence>
<evidence type="ECO:0000313" key="3">
    <source>
        <dbReference type="Proteomes" id="UP001176883"/>
    </source>
</evidence>
<sequence length="186" mass="21860">MKTQLDIIELIELGEIKNELDFERALIADRKLRVLSKENPKFKTLRKKLKDLIEAYENKNWSPDSRISNEKLRESDVAELIAEKERQFIEKRKKLIKAKLKKLNLNQQDFGVILGHRSKSYISELMNGICPFSLKDLIIINRLFKIDLTDLVPTFLPQTERVKIRTSIKKLENPKLKLSKEDFVLV</sequence>
<feature type="domain" description="HTH cro/C1-type" evidence="1">
    <location>
        <begin position="96"/>
        <end position="151"/>
    </location>
</feature>
<dbReference type="SUPFAM" id="SSF47413">
    <property type="entry name" value="lambda repressor-like DNA-binding domains"/>
    <property type="match status" value="1"/>
</dbReference>
<organism evidence="2 3">
    <name type="scientific">Flavivirga aquimarina</name>
    <dbReference type="NCBI Taxonomy" id="2027862"/>
    <lineage>
        <taxon>Bacteria</taxon>
        <taxon>Pseudomonadati</taxon>
        <taxon>Bacteroidota</taxon>
        <taxon>Flavobacteriia</taxon>
        <taxon>Flavobacteriales</taxon>
        <taxon>Flavobacteriaceae</taxon>
        <taxon>Flavivirga</taxon>
    </lineage>
</organism>
<gene>
    <name evidence="2" type="ORF">Q4Q35_12470</name>
</gene>
<comment type="caution">
    <text evidence="2">The sequence shown here is derived from an EMBL/GenBank/DDBJ whole genome shotgun (WGS) entry which is preliminary data.</text>
</comment>
<accession>A0ABT8WBW4</accession>
<dbReference type="EMBL" id="JAUOEK010000120">
    <property type="protein sequence ID" value="MDO5970623.1"/>
    <property type="molecule type" value="Genomic_DNA"/>
</dbReference>
<dbReference type="Proteomes" id="UP001176883">
    <property type="component" value="Unassembled WGS sequence"/>
</dbReference>
<protein>
    <submittedName>
        <fullName evidence="2">Transcriptional regulator</fullName>
    </submittedName>
</protein>
<proteinExistence type="predicted"/>
<dbReference type="RefSeq" id="WP_303278312.1">
    <property type="nucleotide sequence ID" value="NZ_JAUOEK010000120.1"/>
</dbReference>
<dbReference type="InterPro" id="IPR010982">
    <property type="entry name" value="Lambda_DNA-bd_dom_sf"/>
</dbReference>
<dbReference type="PROSITE" id="PS50943">
    <property type="entry name" value="HTH_CROC1"/>
    <property type="match status" value="1"/>
</dbReference>
<evidence type="ECO:0000259" key="1">
    <source>
        <dbReference type="PROSITE" id="PS50943"/>
    </source>
</evidence>